<keyword evidence="4" id="KW-0411">Iron-sulfur</keyword>
<name>A0A523BEQ2_9CREN</name>
<evidence type="ECO:0000259" key="5">
    <source>
        <dbReference type="PROSITE" id="PS51379"/>
    </source>
</evidence>
<feature type="domain" description="4Fe-4S ferredoxin-type" evidence="5">
    <location>
        <begin position="217"/>
        <end position="245"/>
    </location>
</feature>
<keyword evidence="1" id="KW-0004">4Fe-4S</keyword>
<keyword evidence="2" id="KW-0479">Metal-binding</keyword>
<dbReference type="InterPro" id="IPR007160">
    <property type="entry name" value="DUF362"/>
</dbReference>
<dbReference type="GO" id="GO:0051539">
    <property type="term" value="F:4 iron, 4 sulfur cluster binding"/>
    <property type="evidence" value="ECO:0007669"/>
    <property type="project" value="UniProtKB-KW"/>
</dbReference>
<dbReference type="Gene3D" id="3.30.70.20">
    <property type="match status" value="1"/>
</dbReference>
<keyword evidence="3" id="KW-0408">Iron</keyword>
<organism evidence="6 7">
    <name type="scientific">Thermoproteota archaeon</name>
    <dbReference type="NCBI Taxonomy" id="2056631"/>
    <lineage>
        <taxon>Archaea</taxon>
        <taxon>Thermoproteota</taxon>
    </lineage>
</organism>
<evidence type="ECO:0000256" key="2">
    <source>
        <dbReference type="ARBA" id="ARBA00022723"/>
    </source>
</evidence>
<evidence type="ECO:0000313" key="6">
    <source>
        <dbReference type="EMBL" id="TDA39427.1"/>
    </source>
</evidence>
<dbReference type="InterPro" id="IPR050572">
    <property type="entry name" value="Fe-S_Ferredoxin"/>
</dbReference>
<evidence type="ECO:0000256" key="3">
    <source>
        <dbReference type="ARBA" id="ARBA00023004"/>
    </source>
</evidence>
<dbReference type="InterPro" id="IPR017896">
    <property type="entry name" value="4Fe4S_Fe-S-bd"/>
</dbReference>
<dbReference type="GO" id="GO:0046872">
    <property type="term" value="F:metal ion binding"/>
    <property type="evidence" value="ECO:0007669"/>
    <property type="project" value="UniProtKB-KW"/>
</dbReference>
<accession>A0A523BEQ2</accession>
<dbReference type="SUPFAM" id="SSF54862">
    <property type="entry name" value="4Fe-4S ferredoxins"/>
    <property type="match status" value="1"/>
</dbReference>
<dbReference type="Proteomes" id="UP000315399">
    <property type="component" value="Unassembled WGS sequence"/>
</dbReference>
<evidence type="ECO:0000256" key="4">
    <source>
        <dbReference type="ARBA" id="ARBA00023014"/>
    </source>
</evidence>
<dbReference type="PANTHER" id="PTHR43687">
    <property type="entry name" value="ADENYLYLSULFATE REDUCTASE, BETA SUBUNIT"/>
    <property type="match status" value="1"/>
</dbReference>
<comment type="caution">
    <text evidence="6">The sequence shown here is derived from an EMBL/GenBank/DDBJ whole genome shotgun (WGS) entry which is preliminary data.</text>
</comment>
<reference evidence="6 7" key="1">
    <citation type="journal article" date="2019" name="Nat. Microbiol.">
        <title>Expanding anaerobic alkane metabolism in the domain of Archaea.</title>
        <authorList>
            <person name="Wang Y."/>
            <person name="Wegener G."/>
            <person name="Hou J."/>
            <person name="Wang F."/>
            <person name="Xiao X."/>
        </authorList>
    </citation>
    <scope>NUCLEOTIDE SEQUENCE [LARGE SCALE GENOMIC DNA]</scope>
    <source>
        <strain evidence="6">WYZ-LMO10</strain>
    </source>
</reference>
<evidence type="ECO:0000256" key="1">
    <source>
        <dbReference type="ARBA" id="ARBA00022485"/>
    </source>
</evidence>
<protein>
    <submittedName>
        <fullName evidence="6">4Fe-4S ferredoxin</fullName>
    </submittedName>
</protein>
<dbReference type="Pfam" id="PF04015">
    <property type="entry name" value="DUF362"/>
    <property type="match status" value="1"/>
</dbReference>
<dbReference type="PANTHER" id="PTHR43687:SF1">
    <property type="entry name" value="FERREDOXIN III"/>
    <property type="match status" value="1"/>
</dbReference>
<dbReference type="PROSITE" id="PS51379">
    <property type="entry name" value="4FE4S_FER_2"/>
    <property type="match status" value="2"/>
</dbReference>
<feature type="domain" description="4Fe-4S ferredoxin-type" evidence="5">
    <location>
        <begin position="187"/>
        <end position="216"/>
    </location>
</feature>
<sequence>MVSEVYFLDLRKWRDALKGIDLLLSAAAEDIKAGERVAVKVHFGERGNYTYLRPAFVRRVVDFLKGIETSPFVTETTALYPTGFRGNAEEVVETARFNGFTEYGLGCPIVVADGPYGEDGVEVALERTYGGCRIRKISVARGIAESDALVVLSHVKGHLLSGFGGAIKHLGMGCTTKRGKREQHAAHGLVINYDKCTGCGECVEACRFSALSMEGGRPVRDEEKCVYCNTCMFSCDQDAITILEDGKERFQIALAHAAAGVMRAMSDKPKVFLNFVLDVTVLCDCAAPAGNIITHNVGILASKDPVAIDRASLDLIDASPIIPGVKASPPDPLGKLNGTDSAIQVRAMEALGAGSSTYRLVEV</sequence>
<dbReference type="AlphaFoldDB" id="A0A523BEQ2"/>
<proteinExistence type="predicted"/>
<evidence type="ECO:0000313" key="7">
    <source>
        <dbReference type="Proteomes" id="UP000315399"/>
    </source>
</evidence>
<dbReference type="EMBL" id="QNVH01000013">
    <property type="protein sequence ID" value="TDA39427.1"/>
    <property type="molecule type" value="Genomic_DNA"/>
</dbReference>
<gene>
    <name evidence="6" type="ORF">DSO08_02155</name>
</gene>